<proteinExistence type="predicted"/>
<protein>
    <recommendedName>
        <fullName evidence="3">Methyltransferase type 11</fullName>
    </recommendedName>
</protein>
<dbReference type="Proteomes" id="UP000000844">
    <property type="component" value="Chromosome"/>
</dbReference>
<evidence type="ECO:0000313" key="2">
    <source>
        <dbReference type="Proteomes" id="UP000000844"/>
    </source>
</evidence>
<dbReference type="EMBL" id="CP001778">
    <property type="protein sequence ID" value="ADD40945.1"/>
    <property type="molecule type" value="Genomic_DNA"/>
</dbReference>
<name>D3QBC8_STANL</name>
<dbReference type="RefSeq" id="WP_013016516.1">
    <property type="nucleotide sequence ID" value="NC_013947.1"/>
</dbReference>
<evidence type="ECO:0000313" key="1">
    <source>
        <dbReference type="EMBL" id="ADD40945.1"/>
    </source>
</evidence>
<organism evidence="1 2">
    <name type="scientific">Stackebrandtia nassauensis (strain DSM 44728 / CIP 108903 / NRRL B-16338 / NBRC 102104 / LLR-40K-21)</name>
    <dbReference type="NCBI Taxonomy" id="446470"/>
    <lineage>
        <taxon>Bacteria</taxon>
        <taxon>Bacillati</taxon>
        <taxon>Actinomycetota</taxon>
        <taxon>Actinomycetes</taxon>
        <taxon>Glycomycetales</taxon>
        <taxon>Glycomycetaceae</taxon>
        <taxon>Stackebrandtia</taxon>
    </lineage>
</organism>
<gene>
    <name evidence="1" type="ordered locus">Snas_1235</name>
</gene>
<dbReference type="HOGENOM" id="CLU_1980205_0_0_11"/>
<dbReference type="STRING" id="446470.Snas_1235"/>
<dbReference type="AlphaFoldDB" id="D3QBC8"/>
<dbReference type="KEGG" id="sna:Snas_1235"/>
<sequence length="126" mass="13683">MAVSSSLSVPHSHPVLPIGQSDWPTVQAPGYRLVTPTRPSRQERFCGGFADRTDPEAVVIRPGYLDGSWTKTSWTDQGVRDKVGATHLPLPELLQAFLAAGLRFESFGEGAEPTPVVFAVTARKPR</sequence>
<reference evidence="1 2" key="1">
    <citation type="journal article" date="2009" name="Stand. Genomic Sci.">
        <title>Complete genome sequence of Stackebrandtia nassauensis type strain (LLR-40K-21).</title>
        <authorList>
            <person name="Munk C."/>
            <person name="Lapidus A."/>
            <person name="Copeland A."/>
            <person name="Jando M."/>
            <person name="Mayilraj S."/>
            <person name="Glavina Del Rio T."/>
            <person name="Nolan M."/>
            <person name="Chen F."/>
            <person name="Lucas S."/>
            <person name="Tice H."/>
            <person name="Cheng J.F."/>
            <person name="Han C."/>
            <person name="Detter J.C."/>
            <person name="Bruce D."/>
            <person name="Goodwin L."/>
            <person name="Chain P."/>
            <person name="Pitluck S."/>
            <person name="Goker M."/>
            <person name="Ovchinikova G."/>
            <person name="Pati A."/>
            <person name="Ivanova N."/>
            <person name="Mavromatis K."/>
            <person name="Chen A."/>
            <person name="Palaniappan K."/>
            <person name="Land M."/>
            <person name="Hauser L."/>
            <person name="Chang Y.J."/>
            <person name="Jeffries C.D."/>
            <person name="Bristow J."/>
            <person name="Eisen J.A."/>
            <person name="Markowitz V."/>
            <person name="Hugenholtz P."/>
            <person name="Kyrpides N.C."/>
            <person name="Klenk H.P."/>
        </authorList>
    </citation>
    <scope>NUCLEOTIDE SEQUENCE [LARGE SCALE GENOMIC DNA]</scope>
    <source>
        <strain evidence="2">DSM 44728 / CIP 108903 / NRRL B-16338 / NBRC 102104 / LLR-40K-21</strain>
    </source>
</reference>
<evidence type="ECO:0008006" key="3">
    <source>
        <dbReference type="Google" id="ProtNLM"/>
    </source>
</evidence>
<dbReference type="eggNOG" id="COG2226">
    <property type="taxonomic scope" value="Bacteria"/>
</dbReference>
<keyword evidence="2" id="KW-1185">Reference proteome</keyword>
<accession>D3QBC8</accession>